<sequence length="854" mass="94980">MVVEDTTLLQCNITGLTSNTDYYVQVSAYNMKGWGPPLVSTPACAAPSSKSVLSLKNTDYYVQVSAYNMKGWGPPLVSTPACAAPSSWRDVEGRSPRQKGQKEVLDQLLGHIKEAHRHCVCHEQCKAPSQGRKHSVSKSLRHLFQPTSKFVKNLKRGLYLTSILYRDDGVLVTSEDQIPIVEVEDCYSSSLMQDFLWFTKVSYLWEEILWLQQCLSLSQSSSSCTLQTRLKMLQAASQLQGMLGTQDLGQVYFEPIKDKHGNALLVLLKDMNTCPNLDGVHWMQLGKLQLQRKSISSPEEPTALDMLLITLHEKLAYHRRSRKTLSPGLYLGYLKLCTSVEQIRALVPQKLPNVLCHTKIRDNSHVSREEWQWLQTLSCLQKSEEMGQEGQTTTHRLQDELRTAIRDLMAHINTPGSQAQEFRIYSQEVLEFGEKVSFLLLLPPSEEVCTAPGQKNPYSPRSGFLTLPLQIFELVHFTAYCPSFIGQYCRVSALLELESLISQQALREAFSEAELFAARKNHQQVQEHMQQMEEVWREARWIMDALQFARYKQPTGGISISKIIDFSKEVMPEKPPSSSSQTEFMPSPMPSPEPGLKHSDFAGLSDEEGSSEVFLTTDSDYDSSRAQSPRELDLLPHSPLSSSAPLEPRTFLCSDGSGAGGHMCISRGGGSLRDSTPDVLQASEMQHGREGELCGGGGGGGGGGVQCGMERRRGGPEQFDSDFILPSRQIELLHITEKRQAFCVRTSSLEFPSSTPACSQLYCSYSPSPSTSPQRRWHRPSSVDRCCSAGRCLPPLPPARTLSQDSGTQRLSSAAPARCQKSVSGHTPRVPSVLHRTTEGDQRQGTHSFDNGTI</sequence>
<dbReference type="PANTHER" id="PTHR21437">
    <property type="entry name" value="WIDE AWAKE"/>
    <property type="match status" value="1"/>
</dbReference>
<reference evidence="3" key="1">
    <citation type="journal article" date="2004" name="Nature">
        <title>Genome duplication in the teleost fish Tetraodon nigroviridis reveals the early vertebrate proto-karyotype.</title>
        <authorList>
            <person name="Jaillon O."/>
            <person name="Aury J.-M."/>
            <person name="Brunet F."/>
            <person name="Petit J.-L."/>
            <person name="Stange-Thomann N."/>
            <person name="Mauceli E."/>
            <person name="Bouneau L."/>
            <person name="Fischer C."/>
            <person name="Ozouf-Costaz C."/>
            <person name="Bernot A."/>
            <person name="Nicaud S."/>
            <person name="Jaffe D."/>
            <person name="Fisher S."/>
            <person name="Lutfalla G."/>
            <person name="Dossat C."/>
            <person name="Segurens B."/>
            <person name="Dasilva C."/>
            <person name="Salanoubat M."/>
            <person name="Levy M."/>
            <person name="Boudet N."/>
            <person name="Castellano S."/>
            <person name="Anthouard V."/>
            <person name="Jubin C."/>
            <person name="Castelli V."/>
            <person name="Katinka M."/>
            <person name="Vacherie B."/>
            <person name="Biemont C."/>
            <person name="Skalli Z."/>
            <person name="Cattolico L."/>
            <person name="Poulain J."/>
            <person name="De Berardinis V."/>
            <person name="Cruaud C."/>
            <person name="Duprat S."/>
            <person name="Brottier P."/>
            <person name="Coutanceau J.-P."/>
            <person name="Gouzy J."/>
            <person name="Parra G."/>
            <person name="Lardier G."/>
            <person name="Chapple C."/>
            <person name="McKernan K.J."/>
            <person name="McEwan P."/>
            <person name="Bosak S."/>
            <person name="Kellis M."/>
            <person name="Volff J.-N."/>
            <person name="Guigo R."/>
            <person name="Zody M.C."/>
            <person name="Mesirov J."/>
            <person name="Lindblad-Toh K."/>
            <person name="Birren B."/>
            <person name="Nusbaum C."/>
            <person name="Kahn D."/>
            <person name="Robinson-Rechavi M."/>
            <person name="Laudet V."/>
            <person name="Schachter V."/>
            <person name="Quetier F."/>
            <person name="Saurin W."/>
            <person name="Scarpelli C."/>
            <person name="Wincker P."/>
            <person name="Lander E.S."/>
            <person name="Weissenbach J."/>
            <person name="Roest Crollius H."/>
        </authorList>
    </citation>
    <scope>NUCLEOTIDE SEQUENCE [LARGE SCALE GENOMIC DNA]</scope>
</reference>
<reference evidence="3" key="2">
    <citation type="submission" date="2004-02" db="EMBL/GenBank/DDBJ databases">
        <authorList>
            <consortium name="Genoscope"/>
            <consortium name="Whitehead Institute Centre for Genome Research"/>
        </authorList>
    </citation>
    <scope>NUCLEOTIDE SEQUENCE</scope>
</reference>
<feature type="domain" description="Fibronectin type-III" evidence="2">
    <location>
        <begin position="1"/>
        <end position="48"/>
    </location>
</feature>
<proteinExistence type="predicted"/>
<organism evidence="3">
    <name type="scientific">Tetraodon nigroviridis</name>
    <name type="common">Spotted green pufferfish</name>
    <name type="synonym">Chelonodon nigroviridis</name>
    <dbReference type="NCBI Taxonomy" id="99883"/>
    <lineage>
        <taxon>Eukaryota</taxon>
        <taxon>Metazoa</taxon>
        <taxon>Chordata</taxon>
        <taxon>Craniata</taxon>
        <taxon>Vertebrata</taxon>
        <taxon>Euteleostomi</taxon>
        <taxon>Actinopterygii</taxon>
        <taxon>Neopterygii</taxon>
        <taxon>Teleostei</taxon>
        <taxon>Neoteleostei</taxon>
        <taxon>Acanthomorphata</taxon>
        <taxon>Eupercaria</taxon>
        <taxon>Tetraodontiformes</taxon>
        <taxon>Tetradontoidea</taxon>
        <taxon>Tetraodontidae</taxon>
        <taxon>Tetraodon</taxon>
    </lineage>
</organism>
<dbReference type="OrthoDB" id="2428204at2759"/>
<feature type="region of interest" description="Disordered" evidence="1">
    <location>
        <begin position="798"/>
        <end position="854"/>
    </location>
</feature>
<dbReference type="GO" id="GO:0005819">
    <property type="term" value="C:spindle"/>
    <property type="evidence" value="ECO:0007669"/>
    <property type="project" value="TreeGrafter"/>
</dbReference>
<evidence type="ECO:0000256" key="1">
    <source>
        <dbReference type="SAM" id="MobiDB-lite"/>
    </source>
</evidence>
<dbReference type="CDD" id="cd00063">
    <property type="entry name" value="FN3"/>
    <property type="match status" value="1"/>
</dbReference>
<feature type="compositionally biased region" description="Low complexity" evidence="1">
    <location>
        <begin position="635"/>
        <end position="648"/>
    </location>
</feature>
<dbReference type="SUPFAM" id="SSF49265">
    <property type="entry name" value="Fibronectin type III"/>
    <property type="match status" value="1"/>
</dbReference>
<dbReference type="InterPro" id="IPR036116">
    <property type="entry name" value="FN3_sf"/>
</dbReference>
<dbReference type="InterPro" id="IPR013783">
    <property type="entry name" value="Ig-like_fold"/>
</dbReference>
<feature type="compositionally biased region" description="Polar residues" evidence="1">
    <location>
        <begin position="845"/>
        <end position="854"/>
    </location>
</feature>
<dbReference type="PANTHER" id="PTHR21437:SF2">
    <property type="entry name" value="ANKYRIN REPEAT AND FIBRONECTIN TYPE-III DOMAIN-CONTAINING PROTEIN 1-LIKE"/>
    <property type="match status" value="1"/>
</dbReference>
<gene>
    <name evidence="3" type="ORF">GSTENG00024022001</name>
</gene>
<feature type="region of interest" description="Disordered" evidence="1">
    <location>
        <begin position="570"/>
        <end position="652"/>
    </location>
</feature>
<dbReference type="EMBL" id="CAAE01014738">
    <property type="protein sequence ID" value="CAG04330.1"/>
    <property type="molecule type" value="Genomic_DNA"/>
</dbReference>
<dbReference type="GO" id="GO:0000132">
    <property type="term" value="P:establishment of mitotic spindle orientation"/>
    <property type="evidence" value="ECO:0007669"/>
    <property type="project" value="TreeGrafter"/>
</dbReference>
<name>Q4S4V2_TETNG</name>
<comment type="caution">
    <text evidence="3">The sequence shown here is derived from an EMBL/GenBank/DDBJ whole genome shotgun (WGS) entry which is preliminary data.</text>
</comment>
<dbReference type="PROSITE" id="PS50853">
    <property type="entry name" value="FN3"/>
    <property type="match status" value="1"/>
</dbReference>
<feature type="compositionally biased region" description="Polar residues" evidence="1">
    <location>
        <begin position="801"/>
        <end position="812"/>
    </location>
</feature>
<accession>Q4S4V2</accession>
<dbReference type="AlphaFoldDB" id="Q4S4V2"/>
<evidence type="ECO:0000313" key="3">
    <source>
        <dbReference type="EMBL" id="CAG04330.1"/>
    </source>
</evidence>
<dbReference type="InterPro" id="IPR039269">
    <property type="entry name" value="ANKFN1"/>
</dbReference>
<dbReference type="GO" id="GO:0061172">
    <property type="term" value="P:regulation of establishment of bipolar cell polarity"/>
    <property type="evidence" value="ECO:0007669"/>
    <property type="project" value="TreeGrafter"/>
</dbReference>
<dbReference type="Gene3D" id="2.60.40.10">
    <property type="entry name" value="Immunoglobulins"/>
    <property type="match status" value="1"/>
</dbReference>
<evidence type="ECO:0000259" key="2">
    <source>
        <dbReference type="PROSITE" id="PS50853"/>
    </source>
</evidence>
<dbReference type="KEGG" id="tng:GSTEN00024022G001"/>
<dbReference type="InterPro" id="IPR003961">
    <property type="entry name" value="FN3_dom"/>
</dbReference>
<protein>
    <submittedName>
        <fullName evidence="3">(spotted green pufferfish) hypothetical protein</fullName>
    </submittedName>
</protein>